<sequence>MPSTIFLSRRGPLNRSPSRVRNHLLHRLCIGPALCLCLVLCTSPALFAGMAVMTDSQLSKVEGGDIVKIDISDPGEFYGGANNITIVRFSSDIYVENYGELGVMKMGNYVRTNAELGNLAGLGSEAPIIRYSTDYGTDLDRSPGKVRTNSGHPAPGQTTEAPYVGAVGTYINNFGLSTGPDWTEWDVNWEKVRMGGEPDNPLQVYGVIMRAEFSDFGTTNQELRRLVVGSNKLFGYSGARPLVTSGWLNSSMADLNRSIAALGDAGNAVFQLQRDCMMDQYWRISSLNFNPNDVGDHGSFRDFFFNTDLNTVNAGNGDFAGTFRMQNHGFFVSMDLTDRRYSGWNLIGGVNEYQYWPNFEDAGGNYANVISFTHNP</sequence>
<dbReference type="KEGG" id="dol:Dole_2468"/>
<dbReference type="Proteomes" id="UP000008561">
    <property type="component" value="Chromosome"/>
</dbReference>
<keyword evidence="2" id="KW-1185">Reference proteome</keyword>
<evidence type="ECO:0000313" key="1">
    <source>
        <dbReference type="EMBL" id="ABW68272.1"/>
    </source>
</evidence>
<gene>
    <name evidence="1" type="ordered locus">Dole_2468</name>
</gene>
<dbReference type="HOGENOM" id="CLU_735146_0_0_7"/>
<dbReference type="EMBL" id="CP000859">
    <property type="protein sequence ID" value="ABW68272.1"/>
    <property type="molecule type" value="Genomic_DNA"/>
</dbReference>
<dbReference type="AlphaFoldDB" id="A8ZW38"/>
<dbReference type="STRING" id="96561.Dole_2468"/>
<name>A8ZW38_DESOH</name>
<accession>A8ZW38</accession>
<protein>
    <submittedName>
        <fullName evidence="1">Uncharacterized protein</fullName>
    </submittedName>
</protein>
<evidence type="ECO:0000313" key="2">
    <source>
        <dbReference type="Proteomes" id="UP000008561"/>
    </source>
</evidence>
<organism evidence="1 2">
    <name type="scientific">Desulfosudis oleivorans (strain DSM 6200 / JCM 39069 / Hxd3)</name>
    <name type="common">Desulfococcus oleovorans</name>
    <dbReference type="NCBI Taxonomy" id="96561"/>
    <lineage>
        <taxon>Bacteria</taxon>
        <taxon>Pseudomonadati</taxon>
        <taxon>Thermodesulfobacteriota</taxon>
        <taxon>Desulfobacteria</taxon>
        <taxon>Desulfobacterales</taxon>
        <taxon>Desulfosudaceae</taxon>
        <taxon>Desulfosudis</taxon>
    </lineage>
</organism>
<proteinExistence type="predicted"/>
<reference evidence="1 2" key="1">
    <citation type="submission" date="2007-10" db="EMBL/GenBank/DDBJ databases">
        <title>Complete sequence of Desulfococcus oleovorans Hxd3.</title>
        <authorList>
            <consortium name="US DOE Joint Genome Institute"/>
            <person name="Copeland A."/>
            <person name="Lucas S."/>
            <person name="Lapidus A."/>
            <person name="Barry K."/>
            <person name="Glavina del Rio T."/>
            <person name="Dalin E."/>
            <person name="Tice H."/>
            <person name="Pitluck S."/>
            <person name="Kiss H."/>
            <person name="Brettin T."/>
            <person name="Bruce D."/>
            <person name="Detter J.C."/>
            <person name="Han C."/>
            <person name="Schmutz J."/>
            <person name="Larimer F."/>
            <person name="Land M."/>
            <person name="Hauser L."/>
            <person name="Kyrpides N."/>
            <person name="Kim E."/>
            <person name="Wawrik B."/>
            <person name="Richardson P."/>
        </authorList>
    </citation>
    <scope>NUCLEOTIDE SEQUENCE [LARGE SCALE GENOMIC DNA]</scope>
    <source>
        <strain evidence="2">DSM 6200 / JCM 39069 / Hxd3</strain>
    </source>
</reference>